<dbReference type="PANTHER" id="PTHR23509">
    <property type="entry name" value="PA-PL1 PHOSPHOLIPASE FAMILY"/>
    <property type="match status" value="1"/>
</dbReference>
<feature type="region of interest" description="Disordered" evidence="1">
    <location>
        <begin position="147"/>
        <end position="166"/>
    </location>
</feature>
<dbReference type="EMBL" id="BACD03000081">
    <property type="protein sequence ID" value="GAO52694.1"/>
    <property type="molecule type" value="Genomic_DNA"/>
</dbReference>
<dbReference type="Pfam" id="PF02862">
    <property type="entry name" value="DDHD"/>
    <property type="match status" value="2"/>
</dbReference>
<accession>A0A0E9NS63</accession>
<gene>
    <name evidence="3" type="ORF">G7K_6765-t1</name>
</gene>
<reference evidence="3 4" key="1">
    <citation type="journal article" date="2011" name="J. Gen. Appl. Microbiol.">
        <title>Draft genome sequencing of the enigmatic yeast Saitoella complicata.</title>
        <authorList>
            <person name="Nishida H."/>
            <person name="Hamamoto M."/>
            <person name="Sugiyama J."/>
        </authorList>
    </citation>
    <scope>NUCLEOTIDE SEQUENCE [LARGE SCALE GENOMIC DNA]</scope>
    <source>
        <strain evidence="3 4">NRRL Y-17804</strain>
    </source>
</reference>
<dbReference type="PANTHER" id="PTHR23509:SF6">
    <property type="entry name" value="PHOSPHOLIPASE C1020.13C-RELATED"/>
    <property type="match status" value="1"/>
</dbReference>
<sequence length="816" mass="91248">MDHFDQDQSVLSTLTDPSDIPPPCQWWFHCSPLDLNDPLAPYPTSQPPSLKDIPHAQIKWTPFAPRDNEDLEQGWRRWTEEGRGRDGKKMREIKKVEEEKRKLKAKQRLIITKTPKRERVNPFGRFEPASPPETAEDVMAEEEAAVLEKPEEEDTPNLTNEGQTGTESALEEVVVGISRLHKVHLPTMTLEPIYWSPLATLTDHSQVIRATWFYAETNFPIEPVLEEALEAGYRFIRPYTDVYALELSAAKEVGQEAEHKLGYELDSTSHPSSTDPSAVEELQVDPLLKNRYVIYTDEREAWIMLHQGKLSLAKSLLGSLGRGRGPVGVGIVRGYDYTSPTKAGKSSKQSQSRARARTRSLSVASARTNGTRRPSMSPSEMSVESKLKPSATELIDEDPTPAPVTDLILVVHGIGQKLSERVESFTFTHAINHFRILLEEERLGAASAHVREGYHPQVLPVNWRQKLVFDAERGEEDETEAVGGTEEFGGKYNLNDITPEGIPAVRGLIADVMLDIPYYLSHHKDRITRAVVGEANRVWRLWIRNDPGFVERGGRVHIVGHSLGSAISMDILSRQPTKTDVWTPDRQDQGKESTDQFEFETHNLFFCGSPVGFFMLLNQANLIPRANPNTPKTANLPRSESHDGPGKYGCPAVQNVYNIYHSADPVAMRLAPTVDKEYAETLKPTVVPGVGGTQVMESLAHGIKNASVAITGAGGEDPRPGGGRRLPSTIELEVHDFSREAKAERRLRALNDNGQVDFVLPNTGGVLDSQYYQMIYAHSCYWEQKDFARLICVECGREDGPDNTLLQMRGSRKIEH</sequence>
<evidence type="ECO:0000256" key="1">
    <source>
        <dbReference type="SAM" id="MobiDB-lite"/>
    </source>
</evidence>
<dbReference type="GO" id="GO:0005737">
    <property type="term" value="C:cytoplasm"/>
    <property type="evidence" value="ECO:0007669"/>
    <property type="project" value="TreeGrafter"/>
</dbReference>
<reference evidence="3 4" key="2">
    <citation type="journal article" date="2014" name="J. Gen. Appl. Microbiol.">
        <title>The early diverging ascomycetous budding yeast Saitoella complicata has three histone deacetylases belonging to the Clr6, Hos2, and Rpd3 lineages.</title>
        <authorList>
            <person name="Nishida H."/>
            <person name="Matsumoto T."/>
            <person name="Kondo S."/>
            <person name="Hamamoto M."/>
            <person name="Yoshikawa H."/>
        </authorList>
    </citation>
    <scope>NUCLEOTIDE SEQUENCE [LARGE SCALE GENOMIC DNA]</scope>
    <source>
        <strain evidence="3 4">NRRL Y-17804</strain>
    </source>
</reference>
<dbReference type="AlphaFoldDB" id="A0A0E9NS63"/>
<dbReference type="SUPFAM" id="SSF53474">
    <property type="entry name" value="alpha/beta-Hydrolases"/>
    <property type="match status" value="1"/>
</dbReference>
<dbReference type="Proteomes" id="UP000033140">
    <property type="component" value="Unassembled WGS sequence"/>
</dbReference>
<organism evidence="3 4">
    <name type="scientific">Saitoella complicata (strain BCRC 22490 / CBS 7301 / JCM 7358 / NBRC 10748 / NRRL Y-17804)</name>
    <dbReference type="NCBI Taxonomy" id="698492"/>
    <lineage>
        <taxon>Eukaryota</taxon>
        <taxon>Fungi</taxon>
        <taxon>Dikarya</taxon>
        <taxon>Ascomycota</taxon>
        <taxon>Taphrinomycotina</taxon>
        <taxon>Taphrinomycotina incertae sedis</taxon>
        <taxon>Saitoella</taxon>
    </lineage>
</organism>
<evidence type="ECO:0000313" key="4">
    <source>
        <dbReference type="Proteomes" id="UP000033140"/>
    </source>
</evidence>
<dbReference type="SMART" id="SM01127">
    <property type="entry name" value="DDHD"/>
    <property type="match status" value="1"/>
</dbReference>
<dbReference type="InterPro" id="IPR058055">
    <property type="entry name" value="PA-PLA1"/>
</dbReference>
<keyword evidence="4" id="KW-1185">Reference proteome</keyword>
<feature type="compositionally biased region" description="Polar residues" evidence="1">
    <location>
        <begin position="156"/>
        <end position="166"/>
    </location>
</feature>
<feature type="region of interest" description="Disordered" evidence="1">
    <location>
        <begin position="338"/>
        <end position="384"/>
    </location>
</feature>
<evidence type="ECO:0000313" key="3">
    <source>
        <dbReference type="EMBL" id="GAO52694.1"/>
    </source>
</evidence>
<feature type="compositionally biased region" description="Low complexity" evidence="1">
    <location>
        <begin position="341"/>
        <end position="384"/>
    </location>
</feature>
<feature type="domain" description="DDHD" evidence="2">
    <location>
        <begin position="597"/>
        <end position="797"/>
    </location>
</feature>
<dbReference type="InterPro" id="IPR029058">
    <property type="entry name" value="AB_hydrolase_fold"/>
</dbReference>
<reference evidence="3 4" key="3">
    <citation type="journal article" date="2015" name="Genome Announc.">
        <title>Draft Genome Sequence of the Archiascomycetous Yeast Saitoella complicata.</title>
        <authorList>
            <person name="Yamauchi K."/>
            <person name="Kondo S."/>
            <person name="Hamamoto M."/>
            <person name="Takahashi Y."/>
            <person name="Ogura Y."/>
            <person name="Hayashi T."/>
            <person name="Nishida H."/>
        </authorList>
    </citation>
    <scope>NUCLEOTIDE SEQUENCE [LARGE SCALE GENOMIC DNA]</scope>
    <source>
        <strain evidence="3 4">NRRL Y-17804</strain>
    </source>
</reference>
<name>A0A0E9NS63_SAICN</name>
<protein>
    <recommendedName>
        <fullName evidence="2">DDHD domain-containing protein</fullName>
    </recommendedName>
</protein>
<dbReference type="PROSITE" id="PS51043">
    <property type="entry name" value="DDHD"/>
    <property type="match status" value="1"/>
</dbReference>
<proteinExistence type="predicted"/>
<dbReference type="InterPro" id="IPR004177">
    <property type="entry name" value="DDHD_dom"/>
</dbReference>
<dbReference type="Pfam" id="PF23465">
    <property type="entry name" value="DUF7131"/>
    <property type="match status" value="1"/>
</dbReference>
<dbReference type="OMA" id="HSSYWIL"/>
<dbReference type="STRING" id="698492.A0A0E9NS63"/>
<dbReference type="GO" id="GO:0004620">
    <property type="term" value="F:phospholipase activity"/>
    <property type="evidence" value="ECO:0007669"/>
    <property type="project" value="TreeGrafter"/>
</dbReference>
<dbReference type="InterPro" id="IPR055555">
    <property type="entry name" value="PA-PLA1_DUF7131"/>
</dbReference>
<comment type="caution">
    <text evidence="3">The sequence shown here is derived from an EMBL/GenBank/DDBJ whole genome shotgun (WGS) entry which is preliminary data.</text>
</comment>
<dbReference type="GO" id="GO:0046872">
    <property type="term" value="F:metal ion binding"/>
    <property type="evidence" value="ECO:0007669"/>
    <property type="project" value="InterPro"/>
</dbReference>
<evidence type="ECO:0000259" key="2">
    <source>
        <dbReference type="PROSITE" id="PS51043"/>
    </source>
</evidence>